<dbReference type="AlphaFoldDB" id="J3N7V7"/>
<accession>J3N7V7</accession>
<name>J3N7V7_ORYBR</name>
<dbReference type="PANTHER" id="PTHR33116:SF86">
    <property type="entry name" value="REVERSE TRANSCRIPTASE DOMAIN-CONTAINING PROTEIN"/>
    <property type="match status" value="1"/>
</dbReference>
<reference evidence="1" key="2">
    <citation type="submission" date="2013-04" db="UniProtKB">
        <authorList>
            <consortium name="EnsemblPlants"/>
        </authorList>
    </citation>
    <scope>IDENTIFICATION</scope>
</reference>
<evidence type="ECO:0008006" key="3">
    <source>
        <dbReference type="Google" id="ProtNLM"/>
    </source>
</evidence>
<dbReference type="eggNOG" id="KOG1075">
    <property type="taxonomic scope" value="Eukaryota"/>
</dbReference>
<dbReference type="OMA" id="SKWIFDI"/>
<dbReference type="HOGENOM" id="CLU_1130560_0_0_1"/>
<organism evidence="1">
    <name type="scientific">Oryza brachyantha</name>
    <name type="common">malo sina</name>
    <dbReference type="NCBI Taxonomy" id="4533"/>
    <lineage>
        <taxon>Eukaryota</taxon>
        <taxon>Viridiplantae</taxon>
        <taxon>Streptophyta</taxon>
        <taxon>Embryophyta</taxon>
        <taxon>Tracheophyta</taxon>
        <taxon>Spermatophyta</taxon>
        <taxon>Magnoliopsida</taxon>
        <taxon>Liliopsida</taxon>
        <taxon>Poales</taxon>
        <taxon>Poaceae</taxon>
        <taxon>BOP clade</taxon>
        <taxon>Oryzoideae</taxon>
        <taxon>Oryzeae</taxon>
        <taxon>Oryzinae</taxon>
        <taxon>Oryza</taxon>
    </lineage>
</organism>
<dbReference type="EnsemblPlants" id="OB11G18930.1">
    <property type="protein sequence ID" value="OB11G18930.1"/>
    <property type="gene ID" value="OB11G18930"/>
</dbReference>
<sequence length="246" mass="28933">MLTQKKNLELAGLSFQEELRVANMLNFPRGKFPMNYLGFPISPDKISKNQFNYIPEKIEKKLSFWNCDTLSYGGRDVLINSCLSSIPIYSMGCYLLPEGIHQKLDSIRGRFYWSGIGDKRKFHMAKWRDMSFPKEFGGLGFTDTRYMNFALLSKWIFDILSVKESLCLNLLRKTYLSSHNFFSKNGVGASQFWKGLMQVKRWFWIGSSWKCATGENIRFWSDVWYGDVPFKVKYYKLFIIWSSKMF</sequence>
<dbReference type="Gramene" id="OB11G18930.1">
    <property type="protein sequence ID" value="OB11G18930.1"/>
    <property type="gene ID" value="OB11G18930"/>
</dbReference>
<reference evidence="1" key="1">
    <citation type="journal article" date="2013" name="Nat. Commun.">
        <title>Whole-genome sequencing of Oryza brachyantha reveals mechanisms underlying Oryza genome evolution.</title>
        <authorList>
            <person name="Chen J."/>
            <person name="Huang Q."/>
            <person name="Gao D."/>
            <person name="Wang J."/>
            <person name="Lang Y."/>
            <person name="Liu T."/>
            <person name="Li B."/>
            <person name="Bai Z."/>
            <person name="Luis Goicoechea J."/>
            <person name="Liang C."/>
            <person name="Chen C."/>
            <person name="Zhang W."/>
            <person name="Sun S."/>
            <person name="Liao Y."/>
            <person name="Zhang X."/>
            <person name="Yang L."/>
            <person name="Song C."/>
            <person name="Wang M."/>
            <person name="Shi J."/>
            <person name="Liu G."/>
            <person name="Liu J."/>
            <person name="Zhou H."/>
            <person name="Zhou W."/>
            <person name="Yu Q."/>
            <person name="An N."/>
            <person name="Chen Y."/>
            <person name="Cai Q."/>
            <person name="Wang B."/>
            <person name="Liu B."/>
            <person name="Min J."/>
            <person name="Huang Y."/>
            <person name="Wu H."/>
            <person name="Li Z."/>
            <person name="Zhang Y."/>
            <person name="Yin Y."/>
            <person name="Song W."/>
            <person name="Jiang J."/>
            <person name="Jackson S.A."/>
            <person name="Wing R.A."/>
            <person name="Wang J."/>
            <person name="Chen M."/>
        </authorList>
    </citation>
    <scope>NUCLEOTIDE SEQUENCE [LARGE SCALE GENOMIC DNA]</scope>
    <source>
        <strain evidence="1">cv. IRGC 101232</strain>
    </source>
</reference>
<dbReference type="PANTHER" id="PTHR33116">
    <property type="entry name" value="REVERSE TRANSCRIPTASE ZINC-BINDING DOMAIN-CONTAINING PROTEIN-RELATED-RELATED"/>
    <property type="match status" value="1"/>
</dbReference>
<dbReference type="Proteomes" id="UP000006038">
    <property type="component" value="Chromosome 11"/>
</dbReference>
<evidence type="ECO:0000313" key="1">
    <source>
        <dbReference type="EnsemblPlants" id="OB11G18930.1"/>
    </source>
</evidence>
<proteinExistence type="predicted"/>
<evidence type="ECO:0000313" key="2">
    <source>
        <dbReference type="Proteomes" id="UP000006038"/>
    </source>
</evidence>
<keyword evidence="2" id="KW-1185">Reference proteome</keyword>
<protein>
    <recommendedName>
        <fullName evidence="3">Reverse transcriptase zinc-binding domain-containing protein</fullName>
    </recommendedName>
</protein>
<dbReference type="STRING" id="4533.J3N7V7"/>